<feature type="region of interest" description="Disordered" evidence="1">
    <location>
        <begin position="107"/>
        <end position="128"/>
    </location>
</feature>
<feature type="compositionally biased region" description="Polar residues" evidence="1">
    <location>
        <begin position="111"/>
        <end position="128"/>
    </location>
</feature>
<dbReference type="AlphaFoldDB" id="A0A9Q9EIZ5"/>
<dbReference type="EMBL" id="CP099422">
    <property type="protein sequence ID" value="USW53281.1"/>
    <property type="molecule type" value="Genomic_DNA"/>
</dbReference>
<protein>
    <submittedName>
        <fullName evidence="2">Uncharacterized protein</fullName>
    </submittedName>
</protein>
<evidence type="ECO:0000256" key="1">
    <source>
        <dbReference type="SAM" id="MobiDB-lite"/>
    </source>
</evidence>
<feature type="compositionally biased region" description="Basic residues" evidence="1">
    <location>
        <begin position="1"/>
        <end position="11"/>
    </location>
</feature>
<gene>
    <name evidence="2" type="ORF">Slin15195_G066000</name>
</gene>
<reference evidence="2" key="1">
    <citation type="submission" date="2022-06" db="EMBL/GenBank/DDBJ databases">
        <title>Complete genome sequences of two strains of the flax pathogen Septoria linicola.</title>
        <authorList>
            <person name="Lapalu N."/>
            <person name="Simon A."/>
            <person name="Demenou B."/>
            <person name="Paumier D."/>
            <person name="Guillot M.-P."/>
            <person name="Gout L."/>
            <person name="Valade R."/>
        </authorList>
    </citation>
    <scope>NUCLEOTIDE SEQUENCE</scope>
    <source>
        <strain evidence="2">SE15195</strain>
    </source>
</reference>
<keyword evidence="3" id="KW-1185">Reference proteome</keyword>
<evidence type="ECO:0000313" key="2">
    <source>
        <dbReference type="EMBL" id="USW53281.1"/>
    </source>
</evidence>
<evidence type="ECO:0000313" key="3">
    <source>
        <dbReference type="Proteomes" id="UP001056384"/>
    </source>
</evidence>
<proteinExistence type="predicted"/>
<sequence>MPVRGSTRRGSLRPSRGSLRPSRGTLTPSRGSSRPILGRKRKAEEDDGPPAKRPLRSPSFTPSIASPVSSPVDPGLIKGKGKLREGGRRVAPRVEENAVLKRFPEVKSRQSKGIMNPSNLCYRNASLQ</sequence>
<organism evidence="2 3">
    <name type="scientific">Septoria linicola</name>
    <dbReference type="NCBI Taxonomy" id="215465"/>
    <lineage>
        <taxon>Eukaryota</taxon>
        <taxon>Fungi</taxon>
        <taxon>Dikarya</taxon>
        <taxon>Ascomycota</taxon>
        <taxon>Pezizomycotina</taxon>
        <taxon>Dothideomycetes</taxon>
        <taxon>Dothideomycetidae</taxon>
        <taxon>Mycosphaerellales</taxon>
        <taxon>Mycosphaerellaceae</taxon>
        <taxon>Septoria</taxon>
    </lineage>
</organism>
<feature type="compositionally biased region" description="Low complexity" evidence="1">
    <location>
        <begin position="12"/>
        <end position="25"/>
    </location>
</feature>
<dbReference type="Proteomes" id="UP001056384">
    <property type="component" value="Chromosome 5"/>
</dbReference>
<feature type="region of interest" description="Disordered" evidence="1">
    <location>
        <begin position="1"/>
        <end position="90"/>
    </location>
</feature>
<feature type="compositionally biased region" description="Polar residues" evidence="1">
    <location>
        <begin position="58"/>
        <end position="69"/>
    </location>
</feature>
<accession>A0A9Q9EIZ5</accession>
<name>A0A9Q9EIZ5_9PEZI</name>